<dbReference type="InterPro" id="IPR002347">
    <property type="entry name" value="SDR_fam"/>
</dbReference>
<reference evidence="5" key="1">
    <citation type="submission" date="2019-12" db="EMBL/GenBank/DDBJ databases">
        <title>Complete genome of Terracaulis silvestris 0127_4.</title>
        <authorList>
            <person name="Vieira S."/>
            <person name="Riedel T."/>
            <person name="Sproer C."/>
            <person name="Pascual J."/>
            <person name="Boedeker C."/>
            <person name="Overmann J."/>
        </authorList>
    </citation>
    <scope>NUCLEOTIDE SEQUENCE [LARGE SCALE GENOMIC DNA]</scope>
    <source>
        <strain evidence="5">0127_4</strain>
    </source>
</reference>
<dbReference type="Proteomes" id="UP000431269">
    <property type="component" value="Chromosome"/>
</dbReference>
<dbReference type="PROSITE" id="PS00061">
    <property type="entry name" value="ADH_SHORT"/>
    <property type="match status" value="1"/>
</dbReference>
<accession>A0A6I6MUU7</accession>
<dbReference type="PANTHER" id="PTHR42760:SF129">
    <property type="entry name" value="OXIDOREDUCTASE"/>
    <property type="match status" value="1"/>
</dbReference>
<proteinExistence type="inferred from homology"/>
<dbReference type="AlphaFoldDB" id="A0A6I6MUU7"/>
<dbReference type="NCBIfam" id="NF009466">
    <property type="entry name" value="PRK12826.1-2"/>
    <property type="match status" value="1"/>
</dbReference>
<keyword evidence="4" id="KW-0560">Oxidoreductase</keyword>
<dbReference type="InterPro" id="IPR020904">
    <property type="entry name" value="Sc_DH/Rdtase_CS"/>
</dbReference>
<dbReference type="GO" id="GO:0030497">
    <property type="term" value="P:fatty acid elongation"/>
    <property type="evidence" value="ECO:0007669"/>
    <property type="project" value="TreeGrafter"/>
</dbReference>
<dbReference type="SUPFAM" id="SSF51735">
    <property type="entry name" value="NAD(P)-binding Rossmann-fold domains"/>
    <property type="match status" value="1"/>
</dbReference>
<dbReference type="InterPro" id="IPR036291">
    <property type="entry name" value="NAD(P)-bd_dom_sf"/>
</dbReference>
<evidence type="ECO:0000256" key="1">
    <source>
        <dbReference type="ARBA" id="ARBA00006484"/>
    </source>
</evidence>
<dbReference type="EC" id="1.1.1.175" evidence="2"/>
<dbReference type="PRINTS" id="PR00080">
    <property type="entry name" value="SDRFAMILY"/>
</dbReference>
<keyword evidence="5" id="KW-1185">Reference proteome</keyword>
<dbReference type="KEGG" id="tsv:DSM104635_01778"/>
<gene>
    <name evidence="4" type="primary">fabG_4</name>
    <name evidence="4" type="ORF">DSM104635_01778</name>
</gene>
<dbReference type="GO" id="GO:0047838">
    <property type="term" value="F:D-xylose 1-dehydrogenase (NAD+) activity"/>
    <property type="evidence" value="ECO:0007669"/>
    <property type="project" value="UniProtKB-EC"/>
</dbReference>
<dbReference type="RefSeq" id="WP_158765842.1">
    <property type="nucleotide sequence ID" value="NZ_CP047045.1"/>
</dbReference>
<dbReference type="FunFam" id="3.40.50.720:FF:000084">
    <property type="entry name" value="Short-chain dehydrogenase reductase"/>
    <property type="match status" value="1"/>
</dbReference>
<evidence type="ECO:0000313" key="4">
    <source>
        <dbReference type="EMBL" id="QGZ94943.1"/>
    </source>
</evidence>
<evidence type="ECO:0000256" key="3">
    <source>
        <dbReference type="ARBA" id="ARBA00069939"/>
    </source>
</evidence>
<evidence type="ECO:0000256" key="2">
    <source>
        <dbReference type="ARBA" id="ARBA00066641"/>
    </source>
</evidence>
<protein>
    <recommendedName>
        <fullName evidence="3">D-xylose 1-dehydrogenase</fullName>
        <ecNumber evidence="2">1.1.1.175</ecNumber>
    </recommendedName>
</protein>
<dbReference type="EMBL" id="CP047045">
    <property type="protein sequence ID" value="QGZ94943.1"/>
    <property type="molecule type" value="Genomic_DNA"/>
</dbReference>
<sequence>MSALESQRFRNQVAIISGGARGLGLATAKRLAAGGARLALWDLDEAALAAASAEFMLQGVKVLVRKLDVTDADAVEAAAKEVADAFGRIDILVASAGITGPTANAWEYPLNSWRAVMNINLDGVFHCCKAVVPHMIANGYGRIVNVSSIGGKEGNAKASAYAASKGAVIAFTKALGKELAKENIRANCICPASIETELLRQMDDAFVKELQAKIPMGRPGQPEEVAALMAWMCSEECSYCTGAVFDCSGGRATY</sequence>
<dbReference type="PRINTS" id="PR00081">
    <property type="entry name" value="GDHRDH"/>
</dbReference>
<name>A0A6I6MUU7_9CAUL</name>
<comment type="similarity">
    <text evidence="1">Belongs to the short-chain dehydrogenases/reductases (SDR) family.</text>
</comment>
<evidence type="ECO:0000313" key="5">
    <source>
        <dbReference type="Proteomes" id="UP000431269"/>
    </source>
</evidence>
<dbReference type="PANTHER" id="PTHR42760">
    <property type="entry name" value="SHORT-CHAIN DEHYDROGENASES/REDUCTASES FAMILY MEMBER"/>
    <property type="match status" value="1"/>
</dbReference>
<dbReference type="NCBIfam" id="NF005559">
    <property type="entry name" value="PRK07231.1"/>
    <property type="match status" value="1"/>
</dbReference>
<organism evidence="4 5">
    <name type="scientific">Terricaulis silvestris</name>
    <dbReference type="NCBI Taxonomy" id="2686094"/>
    <lineage>
        <taxon>Bacteria</taxon>
        <taxon>Pseudomonadati</taxon>
        <taxon>Pseudomonadota</taxon>
        <taxon>Alphaproteobacteria</taxon>
        <taxon>Caulobacterales</taxon>
        <taxon>Caulobacteraceae</taxon>
        <taxon>Terricaulis</taxon>
    </lineage>
</organism>
<dbReference type="Pfam" id="PF13561">
    <property type="entry name" value="adh_short_C2"/>
    <property type="match status" value="1"/>
</dbReference>
<dbReference type="Gene3D" id="3.40.50.720">
    <property type="entry name" value="NAD(P)-binding Rossmann-like Domain"/>
    <property type="match status" value="1"/>
</dbReference>